<dbReference type="Proteomes" id="UP000549066">
    <property type="component" value="Unassembled WGS sequence"/>
</dbReference>
<evidence type="ECO:0008006" key="4">
    <source>
        <dbReference type="Google" id="ProtNLM"/>
    </source>
</evidence>
<reference evidence="2 3" key="1">
    <citation type="submission" date="2020-07" db="EMBL/GenBank/DDBJ databases">
        <title>Sequencing the genomes of 1000 actinobacteria strains.</title>
        <authorList>
            <person name="Klenk H.-P."/>
        </authorList>
    </citation>
    <scope>NUCLEOTIDE SEQUENCE [LARGE SCALE GENOMIC DNA]</scope>
    <source>
        <strain evidence="2 3">DSM 8598</strain>
    </source>
</reference>
<proteinExistence type="predicted"/>
<protein>
    <recommendedName>
        <fullName evidence="4">TPM domain-containing protein</fullName>
    </recommendedName>
</protein>
<gene>
    <name evidence="2" type="ORF">BJY17_000097</name>
</gene>
<evidence type="ECO:0000313" key="3">
    <source>
        <dbReference type="Proteomes" id="UP000549066"/>
    </source>
</evidence>
<name>A0A852WSP4_9MICO</name>
<keyword evidence="3" id="KW-1185">Reference proteome</keyword>
<keyword evidence="1" id="KW-1133">Transmembrane helix</keyword>
<accession>A0A852WSP4</accession>
<dbReference type="EMBL" id="JACCFI010000001">
    <property type="protein sequence ID" value="NYG19350.1"/>
    <property type="molecule type" value="Genomic_DNA"/>
</dbReference>
<dbReference type="AlphaFoldDB" id="A0A852WSP4"/>
<evidence type="ECO:0000313" key="2">
    <source>
        <dbReference type="EMBL" id="NYG19350.1"/>
    </source>
</evidence>
<comment type="caution">
    <text evidence="2">The sequence shown here is derived from an EMBL/GenBank/DDBJ whole genome shotgun (WGS) entry which is preliminary data.</text>
</comment>
<keyword evidence="1" id="KW-0812">Transmembrane</keyword>
<sequence>MHAGTGALQPIASPLGWMNPWSFDRLLPFLVVGVLLVGMIVLRMLDARAKRDRLAPPAARAGQAPQAVGLEDLERRAGLALVASDDRVTAAAAEIDYAGALDGDEVAAVLRSAHAKAREQLAEAFALQRDAGLTTAPESERRAAYERILRLTDAVDAALDRDRRSLERLRALGARAVEEREALVAALAATERDVAGSTARVADAAGRYAAEALDPAVTALADARTALGEVRATLSAPAAAAPGTAAAVHLTSARAELHDAADRVAAADAHVAALAAGDLAVADAIAALERDIEVARAMDSARLSSVADDFAVEATAIREALAAAGRDPISLGRRVVRADAAIDAEIRAGANAGALSQRVLAERSSALASARMLVGTAEHALAAEPVDAAARIRRDEAVALLAEARDLLSAATRPELAPGDAREQADAAAHLARRSLAIARDDAAGTPASGGRLFDRAAGGDGFFADLVAGLLERADERGGAARDG</sequence>
<keyword evidence="1" id="KW-0472">Membrane</keyword>
<organism evidence="2 3">
    <name type="scientific">Agromyces hippuratus</name>
    <dbReference type="NCBI Taxonomy" id="286438"/>
    <lineage>
        <taxon>Bacteria</taxon>
        <taxon>Bacillati</taxon>
        <taxon>Actinomycetota</taxon>
        <taxon>Actinomycetes</taxon>
        <taxon>Micrococcales</taxon>
        <taxon>Microbacteriaceae</taxon>
        <taxon>Agromyces</taxon>
    </lineage>
</organism>
<feature type="transmembrane region" description="Helical" evidence="1">
    <location>
        <begin position="26"/>
        <end position="45"/>
    </location>
</feature>
<dbReference type="RefSeq" id="WP_179549643.1">
    <property type="nucleotide sequence ID" value="NZ_JACCFI010000001.1"/>
</dbReference>
<evidence type="ECO:0000256" key="1">
    <source>
        <dbReference type="SAM" id="Phobius"/>
    </source>
</evidence>